<sequence length="182" mass="20992">MYSINAQYGLPEGPDKHSQFVTTITAECLQQVLKDLCVEGTKWTVFLQDCYTIKCISLKPQCWERTCQDINIPVVHQHPLRLLVLGAFEKLQQQFCMMEKQHLRIASNLGRAREEMAKNFTKPMPTFANFPKELLLNLKDKDEVEAAEIGHTTHTTTEEQKNKETEGEEEMTESMNIESNKE</sequence>
<feature type="region of interest" description="Disordered" evidence="1">
    <location>
        <begin position="145"/>
        <end position="182"/>
    </location>
</feature>
<evidence type="ECO:0000256" key="1">
    <source>
        <dbReference type="SAM" id="MobiDB-lite"/>
    </source>
</evidence>
<dbReference type="Proteomes" id="UP000828251">
    <property type="component" value="Unassembled WGS sequence"/>
</dbReference>
<proteinExistence type="predicted"/>
<feature type="compositionally biased region" description="Basic and acidic residues" evidence="1">
    <location>
        <begin position="156"/>
        <end position="165"/>
    </location>
</feature>
<feature type="compositionally biased region" description="Low complexity" evidence="1">
    <location>
        <begin position="173"/>
        <end position="182"/>
    </location>
</feature>
<evidence type="ECO:0000313" key="2">
    <source>
        <dbReference type="EMBL" id="KAH1129851.1"/>
    </source>
</evidence>
<organism evidence="2 3">
    <name type="scientific">Gossypium stocksii</name>
    <dbReference type="NCBI Taxonomy" id="47602"/>
    <lineage>
        <taxon>Eukaryota</taxon>
        <taxon>Viridiplantae</taxon>
        <taxon>Streptophyta</taxon>
        <taxon>Embryophyta</taxon>
        <taxon>Tracheophyta</taxon>
        <taxon>Spermatophyta</taxon>
        <taxon>Magnoliopsida</taxon>
        <taxon>eudicotyledons</taxon>
        <taxon>Gunneridae</taxon>
        <taxon>Pentapetalae</taxon>
        <taxon>rosids</taxon>
        <taxon>malvids</taxon>
        <taxon>Malvales</taxon>
        <taxon>Malvaceae</taxon>
        <taxon>Malvoideae</taxon>
        <taxon>Gossypium</taxon>
    </lineage>
</organism>
<name>A0A9D3WIZ3_9ROSI</name>
<evidence type="ECO:0000313" key="3">
    <source>
        <dbReference type="Proteomes" id="UP000828251"/>
    </source>
</evidence>
<keyword evidence="3" id="KW-1185">Reference proteome</keyword>
<dbReference type="AlphaFoldDB" id="A0A9D3WIZ3"/>
<reference evidence="2 3" key="1">
    <citation type="journal article" date="2021" name="Plant Biotechnol. J.">
        <title>Multi-omics assisted identification of the key and species-specific regulatory components of drought-tolerant mechanisms in Gossypium stocksii.</title>
        <authorList>
            <person name="Yu D."/>
            <person name="Ke L."/>
            <person name="Zhang D."/>
            <person name="Wu Y."/>
            <person name="Sun Y."/>
            <person name="Mei J."/>
            <person name="Sun J."/>
            <person name="Sun Y."/>
        </authorList>
    </citation>
    <scope>NUCLEOTIDE SEQUENCE [LARGE SCALE GENOMIC DNA]</scope>
    <source>
        <strain evidence="3">cv. E1</strain>
        <tissue evidence="2">Leaf</tissue>
    </source>
</reference>
<gene>
    <name evidence="2" type="ORF">J1N35_001229</name>
</gene>
<comment type="caution">
    <text evidence="2">The sequence shown here is derived from an EMBL/GenBank/DDBJ whole genome shotgun (WGS) entry which is preliminary data.</text>
</comment>
<accession>A0A9D3WIZ3</accession>
<dbReference type="EMBL" id="JAIQCV010000001">
    <property type="protein sequence ID" value="KAH1129851.1"/>
    <property type="molecule type" value="Genomic_DNA"/>
</dbReference>
<protein>
    <submittedName>
        <fullName evidence="2">Uncharacterized protein</fullName>
    </submittedName>
</protein>